<gene>
    <name evidence="1" type="ORF">M8818_003785</name>
</gene>
<dbReference type="EMBL" id="JAMKPW020000017">
    <property type="protein sequence ID" value="KAK8209090.1"/>
    <property type="molecule type" value="Genomic_DNA"/>
</dbReference>
<reference evidence="1" key="1">
    <citation type="submission" date="2024-02" db="EMBL/GenBank/DDBJ databases">
        <title>Metagenome Assembled Genome of Zalaria obscura JY119.</title>
        <authorList>
            <person name="Vighnesh L."/>
            <person name="Jagadeeshwari U."/>
            <person name="Venkata Ramana C."/>
            <person name="Sasikala C."/>
        </authorList>
    </citation>
    <scope>NUCLEOTIDE SEQUENCE</scope>
    <source>
        <strain evidence="1">JY119</strain>
    </source>
</reference>
<comment type="caution">
    <text evidence="1">The sequence shown here is derived from an EMBL/GenBank/DDBJ whole genome shotgun (WGS) entry which is preliminary data.</text>
</comment>
<sequence length="72" mass="8084">MHGGIRMADLVDYLCFGAISVNVSSGNCEDRQHNVQIGFKAEGRPVDDRDKWMAFSEVYLGPGELMSIYWSL</sequence>
<protein>
    <submittedName>
        <fullName evidence="1">Uncharacterized protein</fullName>
    </submittedName>
</protein>
<proteinExistence type="predicted"/>
<accession>A0ACC3SE31</accession>
<dbReference type="Proteomes" id="UP001320706">
    <property type="component" value="Unassembled WGS sequence"/>
</dbReference>
<evidence type="ECO:0000313" key="1">
    <source>
        <dbReference type="EMBL" id="KAK8209090.1"/>
    </source>
</evidence>
<evidence type="ECO:0000313" key="2">
    <source>
        <dbReference type="Proteomes" id="UP001320706"/>
    </source>
</evidence>
<keyword evidence="2" id="KW-1185">Reference proteome</keyword>
<organism evidence="1 2">
    <name type="scientific">Zalaria obscura</name>
    <dbReference type="NCBI Taxonomy" id="2024903"/>
    <lineage>
        <taxon>Eukaryota</taxon>
        <taxon>Fungi</taxon>
        <taxon>Dikarya</taxon>
        <taxon>Ascomycota</taxon>
        <taxon>Pezizomycotina</taxon>
        <taxon>Dothideomycetes</taxon>
        <taxon>Dothideomycetidae</taxon>
        <taxon>Dothideales</taxon>
        <taxon>Zalariaceae</taxon>
        <taxon>Zalaria</taxon>
    </lineage>
</organism>
<name>A0ACC3SE31_9PEZI</name>